<comment type="caution">
    <text evidence="1">The sequence shown here is derived from an EMBL/GenBank/DDBJ whole genome shotgun (WGS) entry which is preliminary data.</text>
</comment>
<dbReference type="OMA" id="FQAKHAS"/>
<dbReference type="OrthoDB" id="428383at2759"/>
<name>A0A1Q9EIQ1_SYMMI</name>
<protein>
    <submittedName>
        <fullName evidence="1">Uncharacterized protein</fullName>
    </submittedName>
</protein>
<keyword evidence="2" id="KW-1185">Reference proteome</keyword>
<evidence type="ECO:0000313" key="2">
    <source>
        <dbReference type="Proteomes" id="UP000186817"/>
    </source>
</evidence>
<evidence type="ECO:0000313" key="1">
    <source>
        <dbReference type="EMBL" id="OLQ07257.1"/>
    </source>
</evidence>
<dbReference type="AlphaFoldDB" id="A0A1Q9EIQ1"/>
<proteinExistence type="predicted"/>
<reference evidence="1 2" key="1">
    <citation type="submission" date="2016-02" db="EMBL/GenBank/DDBJ databases">
        <title>Genome analysis of coral dinoflagellate symbionts highlights evolutionary adaptations to a symbiotic lifestyle.</title>
        <authorList>
            <person name="Aranda M."/>
            <person name="Li Y."/>
            <person name="Liew Y.J."/>
            <person name="Baumgarten S."/>
            <person name="Simakov O."/>
            <person name="Wilson M."/>
            <person name="Piel J."/>
            <person name="Ashoor H."/>
            <person name="Bougouffa S."/>
            <person name="Bajic V.B."/>
            <person name="Ryu T."/>
            <person name="Ravasi T."/>
            <person name="Bayer T."/>
            <person name="Micklem G."/>
            <person name="Kim H."/>
            <person name="Bhak J."/>
            <person name="Lajeunesse T.C."/>
            <person name="Voolstra C.R."/>
        </authorList>
    </citation>
    <scope>NUCLEOTIDE SEQUENCE [LARGE SCALE GENOMIC DNA]</scope>
    <source>
        <strain evidence="1 2">CCMP2467</strain>
    </source>
</reference>
<dbReference type="Proteomes" id="UP000186817">
    <property type="component" value="Unassembled WGS sequence"/>
</dbReference>
<organism evidence="1 2">
    <name type="scientific">Symbiodinium microadriaticum</name>
    <name type="common">Dinoflagellate</name>
    <name type="synonym">Zooxanthella microadriatica</name>
    <dbReference type="NCBI Taxonomy" id="2951"/>
    <lineage>
        <taxon>Eukaryota</taxon>
        <taxon>Sar</taxon>
        <taxon>Alveolata</taxon>
        <taxon>Dinophyceae</taxon>
        <taxon>Suessiales</taxon>
        <taxon>Symbiodiniaceae</taxon>
        <taxon>Symbiodinium</taxon>
    </lineage>
</organism>
<gene>
    <name evidence="1" type="ORF">AK812_SmicGene49134</name>
</gene>
<dbReference type="EMBL" id="LSRX01000143">
    <property type="protein sequence ID" value="OLQ07257.1"/>
    <property type="molecule type" value="Genomic_DNA"/>
</dbReference>
<sequence>MALTQIPFPAALLGKFEAGQVSSSFQAKHASPATSPASTGGTFSEAVADSPISLTGTKSAFFTANASEKFQLHKAGQCHPCVAFAYRAGGCYKGDSCTHCHFCTAAEASVRRRQLQEAARRQRKQQRDQGAIAARILAGESFWL</sequence>
<accession>A0A1Q9EIQ1</accession>